<organism evidence="2 3">
    <name type="scientific">Nonomuraea guangzhouensis</name>
    <dbReference type="NCBI Taxonomy" id="1291555"/>
    <lineage>
        <taxon>Bacteria</taxon>
        <taxon>Bacillati</taxon>
        <taxon>Actinomycetota</taxon>
        <taxon>Actinomycetes</taxon>
        <taxon>Streptosporangiales</taxon>
        <taxon>Streptosporangiaceae</taxon>
        <taxon>Nonomuraea</taxon>
    </lineage>
</organism>
<keyword evidence="1" id="KW-0732">Signal</keyword>
<evidence type="ECO:0008006" key="4">
    <source>
        <dbReference type="Google" id="ProtNLM"/>
    </source>
</evidence>
<name>A0ABW4GVL3_9ACTN</name>
<gene>
    <name evidence="2" type="ORF">ACFSJ0_56420</name>
</gene>
<evidence type="ECO:0000313" key="2">
    <source>
        <dbReference type="EMBL" id="MFD1546513.1"/>
    </source>
</evidence>
<dbReference type="RefSeq" id="WP_219527607.1">
    <property type="nucleotide sequence ID" value="NZ_JAHKRM010000002.1"/>
</dbReference>
<reference evidence="3" key="1">
    <citation type="journal article" date="2019" name="Int. J. Syst. Evol. Microbiol.">
        <title>The Global Catalogue of Microorganisms (GCM) 10K type strain sequencing project: providing services to taxonomists for standard genome sequencing and annotation.</title>
        <authorList>
            <consortium name="The Broad Institute Genomics Platform"/>
            <consortium name="The Broad Institute Genome Sequencing Center for Infectious Disease"/>
            <person name="Wu L."/>
            <person name="Ma J."/>
        </authorList>
    </citation>
    <scope>NUCLEOTIDE SEQUENCE [LARGE SCALE GENOMIC DNA]</scope>
    <source>
        <strain evidence="3">CGMCC 1.15399</strain>
    </source>
</reference>
<accession>A0ABW4GVL3</accession>
<evidence type="ECO:0000313" key="3">
    <source>
        <dbReference type="Proteomes" id="UP001597097"/>
    </source>
</evidence>
<comment type="caution">
    <text evidence="2">The sequence shown here is derived from an EMBL/GenBank/DDBJ whole genome shotgun (WGS) entry which is preliminary data.</text>
</comment>
<feature type="signal peptide" evidence="1">
    <location>
        <begin position="1"/>
        <end position="26"/>
    </location>
</feature>
<proteinExistence type="predicted"/>
<dbReference type="Proteomes" id="UP001597097">
    <property type="component" value="Unassembled WGS sequence"/>
</dbReference>
<protein>
    <recommendedName>
        <fullName evidence="4">Secreted protein</fullName>
    </recommendedName>
</protein>
<evidence type="ECO:0000256" key="1">
    <source>
        <dbReference type="SAM" id="SignalP"/>
    </source>
</evidence>
<dbReference type="EMBL" id="JBHUCM010000067">
    <property type="protein sequence ID" value="MFD1546513.1"/>
    <property type="molecule type" value="Genomic_DNA"/>
</dbReference>
<feature type="chain" id="PRO_5045497644" description="Secreted protein" evidence="1">
    <location>
        <begin position="27"/>
        <end position="90"/>
    </location>
</feature>
<sequence length="90" mass="9766">MRFVARLVMGSAIMAAMAVPIVPAVAAEGGQFSGPQSSSSDAGYFMNGWIGPFGSLAECQRSQREWDIEHVITDPCRYHPTGGGWWFAWA</sequence>
<keyword evidence="3" id="KW-1185">Reference proteome</keyword>